<organism evidence="2 3">
    <name type="scientific">Leptospira sarikeiensis</name>
    <dbReference type="NCBI Taxonomy" id="2484943"/>
    <lineage>
        <taxon>Bacteria</taxon>
        <taxon>Pseudomonadati</taxon>
        <taxon>Spirochaetota</taxon>
        <taxon>Spirochaetia</taxon>
        <taxon>Leptospirales</taxon>
        <taxon>Leptospiraceae</taxon>
        <taxon>Leptospira</taxon>
    </lineage>
</organism>
<feature type="chain" id="PRO_5020400268" description="Galactose oxidase" evidence="1">
    <location>
        <begin position="23"/>
        <end position="99"/>
    </location>
</feature>
<keyword evidence="1" id="KW-0732">Signal</keyword>
<proteinExistence type="predicted"/>
<dbReference type="EMBL" id="RQGF01000033">
    <property type="protein sequence ID" value="TGL59030.1"/>
    <property type="molecule type" value="Genomic_DNA"/>
</dbReference>
<reference evidence="2" key="1">
    <citation type="journal article" date="2019" name="PLoS Negl. Trop. Dis.">
        <title>Revisiting the worldwide diversity of Leptospira species in the environment.</title>
        <authorList>
            <person name="Vincent A.T."/>
            <person name="Schiettekatte O."/>
            <person name="Bourhy P."/>
            <person name="Veyrier F.J."/>
            <person name="Picardeau M."/>
        </authorList>
    </citation>
    <scope>NUCLEOTIDE SEQUENCE [LARGE SCALE GENOMIC DNA]</scope>
    <source>
        <strain evidence="2">201702455</strain>
    </source>
</reference>
<name>A0A4R9K2F1_9LEPT</name>
<dbReference type="AlphaFoldDB" id="A0A4R9K2F1"/>
<feature type="signal peptide" evidence="1">
    <location>
        <begin position="1"/>
        <end position="22"/>
    </location>
</feature>
<protein>
    <recommendedName>
        <fullName evidence="4">Galactose oxidase</fullName>
    </recommendedName>
</protein>
<dbReference type="Proteomes" id="UP000297762">
    <property type="component" value="Unassembled WGS sequence"/>
</dbReference>
<evidence type="ECO:0000256" key="1">
    <source>
        <dbReference type="SAM" id="SignalP"/>
    </source>
</evidence>
<keyword evidence="3" id="KW-1185">Reference proteome</keyword>
<evidence type="ECO:0000313" key="3">
    <source>
        <dbReference type="Proteomes" id="UP000297762"/>
    </source>
</evidence>
<gene>
    <name evidence="2" type="ORF">EHQ64_16635</name>
</gene>
<accession>A0A4R9K2F1</accession>
<evidence type="ECO:0008006" key="4">
    <source>
        <dbReference type="Google" id="ProtNLM"/>
    </source>
</evidence>
<feature type="non-terminal residue" evidence="2">
    <location>
        <position position="99"/>
    </location>
</feature>
<sequence length="99" mass="10283">MSKSKITLLNILLIFCTMSVFSLGCDGGSSGTNPALLALLKTCKSDSLSWTARSASAASGWWGIAYGKGLFVAVGDSGTNRVMTSPDGITWTSRTAAEN</sequence>
<comment type="caution">
    <text evidence="2">The sequence shown here is derived from an EMBL/GenBank/DDBJ whole genome shotgun (WGS) entry which is preliminary data.</text>
</comment>
<dbReference type="PROSITE" id="PS51257">
    <property type="entry name" value="PROKAR_LIPOPROTEIN"/>
    <property type="match status" value="1"/>
</dbReference>
<evidence type="ECO:0000313" key="2">
    <source>
        <dbReference type="EMBL" id="TGL59030.1"/>
    </source>
</evidence>